<reference evidence="3 4" key="1">
    <citation type="submission" date="2016-10" db="EMBL/GenBank/DDBJ databases">
        <authorList>
            <person name="de Groot N.N."/>
        </authorList>
    </citation>
    <scope>NUCLEOTIDE SEQUENCE [LARGE SCALE GENOMIC DNA]</scope>
    <source>
        <strain evidence="4">EB21,IBRC-M 10013,KCTC 4048</strain>
    </source>
</reference>
<accession>A0A1H0C2P9</accession>
<dbReference type="STRING" id="996166.SAMN05192554_1551"/>
<dbReference type="AlphaFoldDB" id="A0A1H0C2P9"/>
<protein>
    <submittedName>
        <fullName evidence="3">Transposase, IS605 OrfB family, central region</fullName>
    </submittedName>
</protein>
<gene>
    <name evidence="3" type="ORF">SAMN05192554_1551</name>
</gene>
<keyword evidence="4" id="KW-1185">Reference proteome</keyword>
<organism evidence="3 4">
    <name type="scientific">Haloarchaeobius iranensis</name>
    <dbReference type="NCBI Taxonomy" id="996166"/>
    <lineage>
        <taxon>Archaea</taxon>
        <taxon>Methanobacteriati</taxon>
        <taxon>Methanobacteriota</taxon>
        <taxon>Stenosarchaea group</taxon>
        <taxon>Halobacteria</taxon>
        <taxon>Halobacteriales</taxon>
        <taxon>Halorubellaceae</taxon>
        <taxon>Haloarchaeobius</taxon>
    </lineage>
</organism>
<dbReference type="GO" id="GO:0003677">
    <property type="term" value="F:DNA binding"/>
    <property type="evidence" value="ECO:0007669"/>
    <property type="project" value="UniProtKB-KW"/>
</dbReference>
<evidence type="ECO:0000259" key="2">
    <source>
        <dbReference type="Pfam" id="PF07282"/>
    </source>
</evidence>
<sequence length="259" mass="29121">LFRFVKQAVSIARKLTDAALMQISHPAGNGVAGWKHAVLHFLRLHMDATLQEVLDWAEEMERVRAALVLERGEFPGPSALCKSFDRAPMRIWRELLRLSSELLDQSGHAAIDATHFDRRQASNHYLKRCDRIAFEGLTDIRDRMPGAKKFHAWAFRRLYDYTVYKAEAEGIEAIQVDPAYTSNRCSKCGTTLDENRPSQAKFCCQKCGYEINADYNAAKNIGFRLLRAGQKSPHGGATRHLALKSGTLNVNGGYSPANR</sequence>
<dbReference type="EMBL" id="FNIA01000055">
    <property type="protein sequence ID" value="SDN52057.1"/>
    <property type="molecule type" value="Genomic_DNA"/>
</dbReference>
<feature type="non-terminal residue" evidence="3">
    <location>
        <position position="1"/>
    </location>
</feature>
<keyword evidence="1" id="KW-0238">DNA-binding</keyword>
<feature type="domain" description="Cas12f1-like TNB" evidence="2">
    <location>
        <begin position="155"/>
        <end position="221"/>
    </location>
</feature>
<dbReference type="Proteomes" id="UP000199370">
    <property type="component" value="Unassembled WGS sequence"/>
</dbReference>
<proteinExistence type="predicted"/>
<name>A0A1H0C2P9_9EURY</name>
<dbReference type="NCBIfam" id="TIGR01766">
    <property type="entry name" value="IS200/IS605 family accessory protein TnpB-like domain"/>
    <property type="match status" value="1"/>
</dbReference>
<evidence type="ECO:0000256" key="1">
    <source>
        <dbReference type="ARBA" id="ARBA00023125"/>
    </source>
</evidence>
<dbReference type="Pfam" id="PF07282">
    <property type="entry name" value="Cas12f1-like_TNB"/>
    <property type="match status" value="1"/>
</dbReference>
<evidence type="ECO:0000313" key="3">
    <source>
        <dbReference type="EMBL" id="SDN52057.1"/>
    </source>
</evidence>
<evidence type="ECO:0000313" key="4">
    <source>
        <dbReference type="Proteomes" id="UP000199370"/>
    </source>
</evidence>
<dbReference type="InterPro" id="IPR010095">
    <property type="entry name" value="Cas12f1-like_TNB"/>
</dbReference>